<dbReference type="Gene3D" id="3.30.70.3110">
    <property type="match status" value="1"/>
</dbReference>
<dbReference type="RefSeq" id="WP_187581710.1">
    <property type="nucleotide sequence ID" value="NZ_JACLHY010000002.1"/>
</dbReference>
<gene>
    <name evidence="1" type="ORF">H4O18_03405</name>
</gene>
<proteinExistence type="predicted"/>
<evidence type="ECO:0000313" key="2">
    <source>
        <dbReference type="Proteomes" id="UP000618952"/>
    </source>
</evidence>
<organism evidence="1 2">
    <name type="scientific">Arenibacter arenosicollis</name>
    <dbReference type="NCBI Taxonomy" id="2762274"/>
    <lineage>
        <taxon>Bacteria</taxon>
        <taxon>Pseudomonadati</taxon>
        <taxon>Bacteroidota</taxon>
        <taxon>Flavobacteriia</taxon>
        <taxon>Flavobacteriales</taxon>
        <taxon>Flavobacteriaceae</taxon>
        <taxon>Arenibacter</taxon>
    </lineage>
</organism>
<name>A0ABR7QIL1_9FLAO</name>
<evidence type="ECO:0000313" key="1">
    <source>
        <dbReference type="EMBL" id="MBC8767031.1"/>
    </source>
</evidence>
<reference evidence="1 2" key="1">
    <citation type="submission" date="2020-08" db="EMBL/GenBank/DDBJ databases">
        <title>Arenibacter gaetbuli sp. nov., isolated from a sand dune.</title>
        <authorList>
            <person name="Park S."/>
            <person name="Yoon J.-H."/>
        </authorList>
    </citation>
    <scope>NUCLEOTIDE SEQUENCE [LARGE SCALE GENOMIC DNA]</scope>
    <source>
        <strain evidence="1 2">BSSL-BM3</strain>
    </source>
</reference>
<protein>
    <submittedName>
        <fullName evidence="1">Uncharacterized protein</fullName>
    </submittedName>
</protein>
<dbReference type="EMBL" id="JACLHY010000002">
    <property type="protein sequence ID" value="MBC8767031.1"/>
    <property type="molecule type" value="Genomic_DNA"/>
</dbReference>
<keyword evidence="2" id="KW-1185">Reference proteome</keyword>
<comment type="caution">
    <text evidence="1">The sequence shown here is derived from an EMBL/GenBank/DDBJ whole genome shotgun (WGS) entry which is preliminary data.</text>
</comment>
<sequence length="160" mass="18092">MKNTALLLSTILVSLSLFSFSGKDKCLNSDDINCYIESHNPFAEGLLMDEEVRNLSLDQINLIEDEEEIKLGFDTTTYLPLGFNAYAGMDLDLNSIIVEELDEEIVLDFDPAKYLPLGFNAYEGMELNLNDIVVEEVEEEIDLGFEVMNYLPKGFNPFSK</sequence>
<dbReference type="Proteomes" id="UP000618952">
    <property type="component" value="Unassembled WGS sequence"/>
</dbReference>
<accession>A0ABR7QIL1</accession>